<sequence length="75" mass="8496">MRKILYCCLFIGGFMLTSCKNQMAEIKDFKADLQSKLWQTVLDQVGMDQGDTSAVQHALPLNYFLREGFAAKFGL</sequence>
<organism evidence="1 2">
    <name type="scientific">Arachidicoccus rhizosphaerae</name>
    <dbReference type="NCBI Taxonomy" id="551991"/>
    <lineage>
        <taxon>Bacteria</taxon>
        <taxon>Pseudomonadati</taxon>
        <taxon>Bacteroidota</taxon>
        <taxon>Chitinophagia</taxon>
        <taxon>Chitinophagales</taxon>
        <taxon>Chitinophagaceae</taxon>
        <taxon>Arachidicoccus</taxon>
    </lineage>
</organism>
<dbReference type="OrthoDB" id="1048413at2"/>
<gene>
    <name evidence="1" type="ORF">SAMN05192529_102180</name>
</gene>
<keyword evidence="2" id="KW-1185">Reference proteome</keyword>
<dbReference type="Proteomes" id="UP000199041">
    <property type="component" value="Unassembled WGS sequence"/>
</dbReference>
<accession>A0A1H3W6P2</accession>
<dbReference type="AlphaFoldDB" id="A0A1H3W6P2"/>
<proteinExistence type="predicted"/>
<reference evidence="1 2" key="1">
    <citation type="submission" date="2016-10" db="EMBL/GenBank/DDBJ databases">
        <authorList>
            <person name="de Groot N.N."/>
        </authorList>
    </citation>
    <scope>NUCLEOTIDE SEQUENCE [LARGE SCALE GENOMIC DNA]</scope>
    <source>
        <strain evidence="1 2">Vu-144</strain>
    </source>
</reference>
<evidence type="ECO:0000313" key="2">
    <source>
        <dbReference type="Proteomes" id="UP000199041"/>
    </source>
</evidence>
<dbReference type="EMBL" id="FNQY01000002">
    <property type="protein sequence ID" value="SDZ82799.1"/>
    <property type="molecule type" value="Genomic_DNA"/>
</dbReference>
<dbReference type="RefSeq" id="WP_091393221.1">
    <property type="nucleotide sequence ID" value="NZ_FNQY01000002.1"/>
</dbReference>
<protein>
    <submittedName>
        <fullName evidence="1">Uncharacterized protein</fullName>
    </submittedName>
</protein>
<evidence type="ECO:0000313" key="1">
    <source>
        <dbReference type="EMBL" id="SDZ82799.1"/>
    </source>
</evidence>
<name>A0A1H3W6P2_9BACT</name>
<dbReference type="PROSITE" id="PS51257">
    <property type="entry name" value="PROKAR_LIPOPROTEIN"/>
    <property type="match status" value="1"/>
</dbReference>
<dbReference type="STRING" id="551991.SAMN05192529_102180"/>